<keyword evidence="1" id="KW-1133">Transmembrane helix</keyword>
<feature type="transmembrane region" description="Helical" evidence="1">
    <location>
        <begin position="66"/>
        <end position="84"/>
    </location>
</feature>
<gene>
    <name evidence="2" type="ORF">A5481_01830</name>
</gene>
<name>A0A179SKZ9_9HYPH</name>
<dbReference type="EMBL" id="LWHQ01000006">
    <property type="protein sequence ID" value="OAS27194.1"/>
    <property type="molecule type" value="Genomic_DNA"/>
</dbReference>
<reference evidence="2 3" key="1">
    <citation type="submission" date="2016-04" db="EMBL/GenBank/DDBJ databases">
        <authorList>
            <person name="Evans L.H."/>
            <person name="Alamgir A."/>
            <person name="Owens N."/>
            <person name="Weber N.D."/>
            <person name="Virtaneva K."/>
            <person name="Barbian K."/>
            <person name="Babar A."/>
            <person name="Rosenke K."/>
        </authorList>
    </citation>
    <scope>NUCLEOTIDE SEQUENCE [LARGE SCALE GENOMIC DNA]</scope>
    <source>
        <strain evidence="2 3">PMB02</strain>
    </source>
</reference>
<evidence type="ECO:0000313" key="3">
    <source>
        <dbReference type="Proteomes" id="UP000078316"/>
    </source>
</evidence>
<sequence length="87" mass="10581">MLYIRSFIGRMNPVIQLIELITGRPQFYLSLLDFKLKYFFIRNINHLDRDYLLEDWFRTKKCASNFKRLTLLLVTLTVLIAIFYKSR</sequence>
<evidence type="ECO:0000256" key="1">
    <source>
        <dbReference type="SAM" id="Phobius"/>
    </source>
</evidence>
<evidence type="ECO:0000313" key="2">
    <source>
        <dbReference type="EMBL" id="OAS27194.1"/>
    </source>
</evidence>
<keyword evidence="1" id="KW-0812">Transmembrane</keyword>
<dbReference type="Proteomes" id="UP000078316">
    <property type="component" value="Unassembled WGS sequence"/>
</dbReference>
<comment type="caution">
    <text evidence="2">The sequence shown here is derived from an EMBL/GenBank/DDBJ whole genome shotgun (WGS) entry which is preliminary data.</text>
</comment>
<proteinExistence type="predicted"/>
<organism evidence="2 3">
    <name type="scientific">Methylobacterium platani</name>
    <dbReference type="NCBI Taxonomy" id="427683"/>
    <lineage>
        <taxon>Bacteria</taxon>
        <taxon>Pseudomonadati</taxon>
        <taxon>Pseudomonadota</taxon>
        <taxon>Alphaproteobacteria</taxon>
        <taxon>Hyphomicrobiales</taxon>
        <taxon>Methylobacteriaceae</taxon>
        <taxon>Methylobacterium</taxon>
    </lineage>
</organism>
<dbReference type="AlphaFoldDB" id="A0A179SKZ9"/>
<keyword evidence="1" id="KW-0472">Membrane</keyword>
<accession>A0A179SKZ9</accession>
<protein>
    <submittedName>
        <fullName evidence="2">Uncharacterized protein</fullName>
    </submittedName>
</protein>